<name>A0A6G1IGB5_9PLEO</name>
<dbReference type="PANTHER" id="PTHR23077:SF132">
    <property type="entry name" value="ATP-DEPENDENT ZN PROTEASE"/>
    <property type="match status" value="1"/>
</dbReference>
<dbReference type="OrthoDB" id="2115716at2759"/>
<dbReference type="InterPro" id="IPR027417">
    <property type="entry name" value="P-loop_NTPase"/>
</dbReference>
<dbReference type="InterPro" id="IPR050168">
    <property type="entry name" value="AAA_ATPase_domain"/>
</dbReference>
<keyword evidence="4" id="KW-1185">Reference proteome</keyword>
<dbReference type="GO" id="GO:1990275">
    <property type="term" value="F:preribosome binding"/>
    <property type="evidence" value="ECO:0007669"/>
    <property type="project" value="TreeGrafter"/>
</dbReference>
<feature type="compositionally biased region" description="Acidic residues" evidence="1">
    <location>
        <begin position="431"/>
        <end position="441"/>
    </location>
</feature>
<sequence length="581" mass="65340">MSQPIPSLGTTQSNDKDVFTSFRAHANGQRIETKSTALNIIRTAYPSHHVTEVEAQRCDLFNYAAAGKAILTLDGDQDNFDTTRTWKPVGNGIEKKLSPGRLDDDFRFARFHYQWEDKEYLVYHVVFRDPFSSETRLFYILHPRTEGNVVEGHCIDSDALVLTCGKWTSQLHSEIWVFDNGYWEKSKELYAAVSGSSWSDVILAPDMKKGLIEDVQGFFDNRALYGQYAVPWKRGIILHGVPGNGKTVSIKALINSLYARPDQISSLYVKSFETKCNTEQYSIRQIFTQARRCAPCLLIFEDLDSLVDDNIRSYFLNEVDGLESNDGILMIGSTNHLDKLDPAIAKRPSRFDRKYHFKLPGEVERTLYAEYWRQKLLAKNEELEFPEELCGVISQLTEGFSFAYLKELFVMSLLSLVRGFKGDDFEIVERDEADSAPEDTPEASTSTTAPEDEKKDGEAEVCTCASKCHTCGKAIPSPSTAASPQTKKEATVNENAADTNRSKLALSSLSIPEHLADNLLLKVIRHQIRVLHAEMDNTKTEEWPSGKKEVGGGDKGAAYSAQIALLERRNRIARNRRAAAC</sequence>
<evidence type="ECO:0000259" key="2">
    <source>
        <dbReference type="SMART" id="SM00382"/>
    </source>
</evidence>
<organism evidence="3 4">
    <name type="scientific">Lentithecium fluviatile CBS 122367</name>
    <dbReference type="NCBI Taxonomy" id="1168545"/>
    <lineage>
        <taxon>Eukaryota</taxon>
        <taxon>Fungi</taxon>
        <taxon>Dikarya</taxon>
        <taxon>Ascomycota</taxon>
        <taxon>Pezizomycotina</taxon>
        <taxon>Dothideomycetes</taxon>
        <taxon>Pleosporomycetidae</taxon>
        <taxon>Pleosporales</taxon>
        <taxon>Massarineae</taxon>
        <taxon>Lentitheciaceae</taxon>
        <taxon>Lentithecium</taxon>
    </lineage>
</organism>
<evidence type="ECO:0000313" key="3">
    <source>
        <dbReference type="EMBL" id="KAF2677023.1"/>
    </source>
</evidence>
<dbReference type="SUPFAM" id="SSF52540">
    <property type="entry name" value="P-loop containing nucleoside triphosphate hydrolases"/>
    <property type="match status" value="1"/>
</dbReference>
<dbReference type="AlphaFoldDB" id="A0A6G1IGB5"/>
<dbReference type="GO" id="GO:0005524">
    <property type="term" value="F:ATP binding"/>
    <property type="evidence" value="ECO:0007669"/>
    <property type="project" value="InterPro"/>
</dbReference>
<dbReference type="EMBL" id="MU005626">
    <property type="protein sequence ID" value="KAF2677023.1"/>
    <property type="molecule type" value="Genomic_DNA"/>
</dbReference>
<dbReference type="Gene3D" id="3.40.50.300">
    <property type="entry name" value="P-loop containing nucleotide triphosphate hydrolases"/>
    <property type="match status" value="1"/>
</dbReference>
<protein>
    <submittedName>
        <fullName evidence="3">Proteasome-activating nucleotidase</fullName>
    </submittedName>
</protein>
<reference evidence="3" key="1">
    <citation type="journal article" date="2020" name="Stud. Mycol.">
        <title>101 Dothideomycetes genomes: a test case for predicting lifestyles and emergence of pathogens.</title>
        <authorList>
            <person name="Haridas S."/>
            <person name="Albert R."/>
            <person name="Binder M."/>
            <person name="Bloem J."/>
            <person name="Labutti K."/>
            <person name="Salamov A."/>
            <person name="Andreopoulos B."/>
            <person name="Baker S."/>
            <person name="Barry K."/>
            <person name="Bills G."/>
            <person name="Bluhm B."/>
            <person name="Cannon C."/>
            <person name="Castanera R."/>
            <person name="Culley D."/>
            <person name="Daum C."/>
            <person name="Ezra D."/>
            <person name="Gonzalez J."/>
            <person name="Henrissat B."/>
            <person name="Kuo A."/>
            <person name="Liang C."/>
            <person name="Lipzen A."/>
            <person name="Lutzoni F."/>
            <person name="Magnuson J."/>
            <person name="Mondo S."/>
            <person name="Nolan M."/>
            <person name="Ohm R."/>
            <person name="Pangilinan J."/>
            <person name="Park H.-J."/>
            <person name="Ramirez L."/>
            <person name="Alfaro M."/>
            <person name="Sun H."/>
            <person name="Tritt A."/>
            <person name="Yoshinaga Y."/>
            <person name="Zwiers L.-H."/>
            <person name="Turgeon B."/>
            <person name="Goodwin S."/>
            <person name="Spatafora J."/>
            <person name="Crous P."/>
            <person name="Grigoriev I."/>
        </authorList>
    </citation>
    <scope>NUCLEOTIDE SEQUENCE</scope>
    <source>
        <strain evidence="3">CBS 122367</strain>
    </source>
</reference>
<feature type="region of interest" description="Disordered" evidence="1">
    <location>
        <begin position="431"/>
        <end position="456"/>
    </location>
</feature>
<dbReference type="GO" id="GO:0005634">
    <property type="term" value="C:nucleus"/>
    <property type="evidence" value="ECO:0007669"/>
    <property type="project" value="TreeGrafter"/>
</dbReference>
<dbReference type="Pfam" id="PF00004">
    <property type="entry name" value="AAA"/>
    <property type="match status" value="1"/>
</dbReference>
<dbReference type="PANTHER" id="PTHR23077">
    <property type="entry name" value="AAA-FAMILY ATPASE"/>
    <property type="match status" value="1"/>
</dbReference>
<proteinExistence type="predicted"/>
<feature type="region of interest" description="Disordered" evidence="1">
    <location>
        <begin position="475"/>
        <end position="496"/>
    </location>
</feature>
<dbReference type="GO" id="GO:0003723">
    <property type="term" value="F:RNA binding"/>
    <property type="evidence" value="ECO:0007669"/>
    <property type="project" value="TreeGrafter"/>
</dbReference>
<dbReference type="GO" id="GO:0042254">
    <property type="term" value="P:ribosome biogenesis"/>
    <property type="evidence" value="ECO:0007669"/>
    <property type="project" value="TreeGrafter"/>
</dbReference>
<dbReference type="InterPro" id="IPR003593">
    <property type="entry name" value="AAA+_ATPase"/>
</dbReference>
<evidence type="ECO:0000313" key="4">
    <source>
        <dbReference type="Proteomes" id="UP000799291"/>
    </source>
</evidence>
<dbReference type="InterPro" id="IPR003959">
    <property type="entry name" value="ATPase_AAA_core"/>
</dbReference>
<gene>
    <name evidence="3" type="ORF">K458DRAFT_436825</name>
</gene>
<dbReference type="Proteomes" id="UP000799291">
    <property type="component" value="Unassembled WGS sequence"/>
</dbReference>
<dbReference type="GO" id="GO:0000502">
    <property type="term" value="C:proteasome complex"/>
    <property type="evidence" value="ECO:0007669"/>
    <property type="project" value="UniProtKB-KW"/>
</dbReference>
<dbReference type="Gene3D" id="1.10.8.60">
    <property type="match status" value="1"/>
</dbReference>
<dbReference type="CDD" id="cd19481">
    <property type="entry name" value="RecA-like_protease"/>
    <property type="match status" value="1"/>
</dbReference>
<keyword evidence="3" id="KW-0647">Proteasome</keyword>
<evidence type="ECO:0000256" key="1">
    <source>
        <dbReference type="SAM" id="MobiDB-lite"/>
    </source>
</evidence>
<dbReference type="SMART" id="SM00382">
    <property type="entry name" value="AAA"/>
    <property type="match status" value="1"/>
</dbReference>
<accession>A0A6G1IGB5</accession>
<dbReference type="GO" id="GO:0016887">
    <property type="term" value="F:ATP hydrolysis activity"/>
    <property type="evidence" value="ECO:0007669"/>
    <property type="project" value="InterPro"/>
</dbReference>
<feature type="domain" description="AAA+ ATPase" evidence="2">
    <location>
        <begin position="232"/>
        <end position="361"/>
    </location>
</feature>